<accession>A0A150XS13</accession>
<name>A0A150XS13_ROSEK</name>
<keyword evidence="10" id="KW-1185">Reference proteome</keyword>
<feature type="transmembrane region" description="Helical" evidence="6">
    <location>
        <begin position="455"/>
        <end position="478"/>
    </location>
</feature>
<dbReference type="Proteomes" id="UP000075583">
    <property type="component" value="Unassembled WGS sequence"/>
</dbReference>
<dbReference type="Pfam" id="PF02687">
    <property type="entry name" value="FtsX"/>
    <property type="match status" value="2"/>
</dbReference>
<proteinExistence type="predicted"/>
<protein>
    <recommendedName>
        <fullName evidence="11">Transporter permease</fullName>
    </recommendedName>
</protein>
<dbReference type="STRING" id="279360.MB14_12930"/>
<keyword evidence="2" id="KW-1003">Cell membrane</keyword>
<dbReference type="PANTHER" id="PTHR30572:SF18">
    <property type="entry name" value="ABC-TYPE MACROLIDE FAMILY EXPORT SYSTEM PERMEASE COMPONENT 2"/>
    <property type="match status" value="1"/>
</dbReference>
<gene>
    <name evidence="9" type="ORF">MB14_12930</name>
</gene>
<feature type="transmembrane region" description="Helical" evidence="6">
    <location>
        <begin position="788"/>
        <end position="811"/>
    </location>
</feature>
<evidence type="ECO:0000256" key="5">
    <source>
        <dbReference type="ARBA" id="ARBA00023136"/>
    </source>
</evidence>
<feature type="domain" description="MacB-like periplasmic core" evidence="8">
    <location>
        <begin position="101"/>
        <end position="324"/>
    </location>
</feature>
<keyword evidence="3 6" id="KW-0812">Transmembrane</keyword>
<dbReference type="InterPro" id="IPR003838">
    <property type="entry name" value="ABC3_permease_C"/>
</dbReference>
<dbReference type="Pfam" id="PF12704">
    <property type="entry name" value="MacB_PCD"/>
    <property type="match status" value="1"/>
</dbReference>
<evidence type="ECO:0000259" key="8">
    <source>
        <dbReference type="Pfam" id="PF12704"/>
    </source>
</evidence>
<feature type="transmembrane region" description="Helical" evidence="6">
    <location>
        <begin position="366"/>
        <end position="385"/>
    </location>
</feature>
<dbReference type="InterPro" id="IPR047699">
    <property type="entry name" value="Permease_put_prefix"/>
</dbReference>
<organism evidence="9 10">
    <name type="scientific">Roseivirga ehrenbergii (strain DSM 102268 / JCM 13514 / KCTC 12282 / NCIMB 14502 / KMM 6017)</name>
    <dbReference type="NCBI Taxonomy" id="279360"/>
    <lineage>
        <taxon>Bacteria</taxon>
        <taxon>Pseudomonadati</taxon>
        <taxon>Bacteroidota</taxon>
        <taxon>Cytophagia</taxon>
        <taxon>Cytophagales</taxon>
        <taxon>Roseivirgaceae</taxon>
        <taxon>Roseivirga</taxon>
    </lineage>
</organism>
<evidence type="ECO:0008006" key="11">
    <source>
        <dbReference type="Google" id="ProtNLM"/>
    </source>
</evidence>
<comment type="caution">
    <text evidence="9">The sequence shown here is derived from an EMBL/GenBank/DDBJ whole genome shotgun (WGS) entry which is preliminary data.</text>
</comment>
<dbReference type="AlphaFoldDB" id="A0A150XS13"/>
<feature type="transmembrane region" description="Helical" evidence="6">
    <location>
        <begin position="410"/>
        <end position="435"/>
    </location>
</feature>
<feature type="transmembrane region" description="Helical" evidence="6">
    <location>
        <begin position="499"/>
        <end position="522"/>
    </location>
</feature>
<evidence type="ECO:0000256" key="1">
    <source>
        <dbReference type="ARBA" id="ARBA00004651"/>
    </source>
</evidence>
<feature type="domain" description="ABC3 transporter permease C-terminal" evidence="7">
    <location>
        <begin position="749"/>
        <end position="861"/>
    </location>
</feature>
<dbReference type="PANTHER" id="PTHR30572">
    <property type="entry name" value="MEMBRANE COMPONENT OF TRANSPORTER-RELATED"/>
    <property type="match status" value="1"/>
</dbReference>
<dbReference type="InterPro" id="IPR025857">
    <property type="entry name" value="MacB_PCD"/>
</dbReference>
<evidence type="ECO:0000313" key="10">
    <source>
        <dbReference type="Proteomes" id="UP000075583"/>
    </source>
</evidence>
<keyword evidence="5 6" id="KW-0472">Membrane</keyword>
<dbReference type="RefSeq" id="WP_062588470.1">
    <property type="nucleotide sequence ID" value="NZ_LQZQ01000002.1"/>
</dbReference>
<dbReference type="GO" id="GO:0005886">
    <property type="term" value="C:plasma membrane"/>
    <property type="evidence" value="ECO:0007669"/>
    <property type="project" value="UniProtKB-SubCell"/>
</dbReference>
<feature type="domain" description="ABC3 transporter permease C-terminal" evidence="7">
    <location>
        <begin position="369"/>
        <end position="468"/>
    </location>
</feature>
<dbReference type="EMBL" id="LQZQ01000002">
    <property type="protein sequence ID" value="KYG81491.1"/>
    <property type="molecule type" value="Genomic_DNA"/>
</dbReference>
<sequence>MNNPQNDIQPPRWSLRLLRFFLKKDFLEEIEGDMEEVFAENLAEYSVKKSRRLYNREVLKLLRPALVRGLGGNHQLNYLGMLQHNLLITLRGFKRHKATFLINLIGLSTGLAAALLIFLWVNDERSVDTFNEKNDRLYWVFTNFTLPESVLTWDYTSGKLAQAIKEEFPEVEDAVRVGNHFFRPQGTISHSEKNFEVNGLFASPNFFQVMTYPLISGTTERIIQDKNSVAISESLAITVFGTVENAVGNTIDWESSLLNQPFVVSGVFKDPPKNATEQFNIVVNYQALIDAEEWAEDWKGGYARTYLLLKEGADAEQLNQKIARLMYGKTDNNKQALFIKPYAKNYLYGAYENGIQVGGRIENVRLFTVIAIFILLIACINFMNLSTAQASKKMKEVGVKKAIGANRRDLVFQFLGESILLSLLALLVAIGLVVLLLPQFNEITSKQLEFNLSDFILPLLAIVMSTGILAGSYPAFYLSGFKPVAVLKGKVANLRGEEWIRKGLVVVQFTLSIIFIIGVITINKQIEYTYSKPLGYDRENIITFTRKGPESFDPTPFLTELRVLPGVTSVGNMSGDFLWGNDNSSGYSWEEGDVDDNHLFKSPRIGYNIVETLGLKLVAGRSFSKEMNDDESKIMLNETAVKFMGLKDPIGFQLEASPDDFKEVIGVISDFQYGSLHQEIEPMLFRFRSSGDDFIVRLQPGTEVNTLEKIKTIYAKFNPKYDFEPSFLEDDYRALYSTEDKVAQLSNYMAGIAILISCLGLFGLVTFTAERRSKEIGIRKILGASQVVVVKLLTATFTKTVLISIVLAIPIGYYFSNEWLHNFAYSIELKWWFFALAGISALLIAWLTVGFQTLKSAKVNPVDCLKNE</sequence>
<reference evidence="9" key="1">
    <citation type="submission" date="2016-01" db="EMBL/GenBank/DDBJ databases">
        <title>Genome sequencing of Roseivirga ehrenbergii KMM 6017.</title>
        <authorList>
            <person name="Selvaratnam C."/>
            <person name="Thevarajoo S."/>
            <person name="Goh K.M."/>
            <person name="Ee R."/>
            <person name="Chan K.-G."/>
            <person name="Chong C.S."/>
        </authorList>
    </citation>
    <scope>NUCLEOTIDE SEQUENCE [LARGE SCALE GENOMIC DNA]</scope>
    <source>
        <strain evidence="9">KMM 6017</strain>
    </source>
</reference>
<evidence type="ECO:0000256" key="2">
    <source>
        <dbReference type="ARBA" id="ARBA00022475"/>
    </source>
</evidence>
<comment type="subcellular location">
    <subcellularLocation>
        <location evidence="1">Cell membrane</location>
        <topology evidence="1">Multi-pass membrane protein</topology>
    </subcellularLocation>
</comment>
<evidence type="ECO:0000256" key="6">
    <source>
        <dbReference type="SAM" id="Phobius"/>
    </source>
</evidence>
<feature type="transmembrane region" description="Helical" evidence="6">
    <location>
        <begin position="831"/>
        <end position="851"/>
    </location>
</feature>
<keyword evidence="4 6" id="KW-1133">Transmembrane helix</keyword>
<evidence type="ECO:0000259" key="7">
    <source>
        <dbReference type="Pfam" id="PF02687"/>
    </source>
</evidence>
<feature type="transmembrane region" description="Helical" evidence="6">
    <location>
        <begin position="748"/>
        <end position="767"/>
    </location>
</feature>
<evidence type="ECO:0000313" key="9">
    <source>
        <dbReference type="EMBL" id="KYG81491.1"/>
    </source>
</evidence>
<dbReference type="GO" id="GO:0022857">
    <property type="term" value="F:transmembrane transporter activity"/>
    <property type="evidence" value="ECO:0007669"/>
    <property type="project" value="TreeGrafter"/>
</dbReference>
<feature type="transmembrane region" description="Helical" evidence="6">
    <location>
        <begin position="100"/>
        <end position="121"/>
    </location>
</feature>
<dbReference type="NCBIfam" id="NF038404">
    <property type="entry name" value="perm_prefix_2"/>
    <property type="match status" value="1"/>
</dbReference>
<dbReference type="InterPro" id="IPR050250">
    <property type="entry name" value="Macrolide_Exporter_MacB"/>
</dbReference>
<evidence type="ECO:0000256" key="4">
    <source>
        <dbReference type="ARBA" id="ARBA00022989"/>
    </source>
</evidence>
<evidence type="ECO:0000256" key="3">
    <source>
        <dbReference type="ARBA" id="ARBA00022692"/>
    </source>
</evidence>